<dbReference type="EMBL" id="KL142391">
    <property type="protein sequence ID" value="KDR71899.1"/>
    <property type="molecule type" value="Genomic_DNA"/>
</dbReference>
<organism evidence="1 2">
    <name type="scientific">Galerina marginata (strain CBS 339.88)</name>
    <dbReference type="NCBI Taxonomy" id="685588"/>
    <lineage>
        <taxon>Eukaryota</taxon>
        <taxon>Fungi</taxon>
        <taxon>Dikarya</taxon>
        <taxon>Basidiomycota</taxon>
        <taxon>Agaricomycotina</taxon>
        <taxon>Agaricomycetes</taxon>
        <taxon>Agaricomycetidae</taxon>
        <taxon>Agaricales</taxon>
        <taxon>Agaricineae</taxon>
        <taxon>Strophariaceae</taxon>
        <taxon>Galerina</taxon>
    </lineage>
</organism>
<dbReference type="AlphaFoldDB" id="A0A067SW36"/>
<dbReference type="Proteomes" id="UP000027222">
    <property type="component" value="Unassembled WGS sequence"/>
</dbReference>
<protein>
    <submittedName>
        <fullName evidence="1">Uncharacterized protein</fullName>
    </submittedName>
</protein>
<accession>A0A067SW36</accession>
<name>A0A067SW36_GALM3</name>
<reference evidence="2" key="1">
    <citation type="journal article" date="2014" name="Proc. Natl. Acad. Sci. U.S.A.">
        <title>Extensive sampling of basidiomycete genomes demonstrates inadequacy of the white-rot/brown-rot paradigm for wood decay fungi.</title>
        <authorList>
            <person name="Riley R."/>
            <person name="Salamov A.A."/>
            <person name="Brown D.W."/>
            <person name="Nagy L.G."/>
            <person name="Floudas D."/>
            <person name="Held B.W."/>
            <person name="Levasseur A."/>
            <person name="Lombard V."/>
            <person name="Morin E."/>
            <person name="Otillar R."/>
            <person name="Lindquist E.A."/>
            <person name="Sun H."/>
            <person name="LaButti K.M."/>
            <person name="Schmutz J."/>
            <person name="Jabbour D."/>
            <person name="Luo H."/>
            <person name="Baker S.E."/>
            <person name="Pisabarro A.G."/>
            <person name="Walton J.D."/>
            <person name="Blanchette R.A."/>
            <person name="Henrissat B."/>
            <person name="Martin F."/>
            <person name="Cullen D."/>
            <person name="Hibbett D.S."/>
            <person name="Grigoriev I.V."/>
        </authorList>
    </citation>
    <scope>NUCLEOTIDE SEQUENCE [LARGE SCALE GENOMIC DNA]</scope>
    <source>
        <strain evidence="2">CBS 339.88</strain>
    </source>
</reference>
<sequence length="303" mass="34364">MSSTVIAGPRFVLPSTLASFDLETTSILAGVLQVVTYVRSTSYGCSVFSSYSTVARAPRHVPSFDFALVSSWRYLQEPRAAAESSPSTSWQRRRRSMRKMVIDSSFAPTIVSAVHYLSSNSRVYLHKYRRPEPDASLLHHTSDTISPPYSFAYLHILLYRLAHDAELTFYHRYQLSSNILPARACRRICGPRAIFEVDSQPNFDGLEDEDGTSKPRHMSLILENEVTGMVLPSFAAAMTHSFWPSSAYTVRLPLPKHHQCIHAQRRLRRHEPQSVVRRIGGDEFSCGMSRHLSSHERKRTKPP</sequence>
<gene>
    <name evidence="1" type="ORF">GALMADRAFT_143663</name>
</gene>
<evidence type="ECO:0000313" key="2">
    <source>
        <dbReference type="Proteomes" id="UP000027222"/>
    </source>
</evidence>
<keyword evidence="2" id="KW-1185">Reference proteome</keyword>
<dbReference type="HOGENOM" id="CLU_918440_0_0_1"/>
<evidence type="ECO:0000313" key="1">
    <source>
        <dbReference type="EMBL" id="KDR71899.1"/>
    </source>
</evidence>
<proteinExistence type="predicted"/>